<feature type="compositionally biased region" description="Basic residues" evidence="1">
    <location>
        <begin position="204"/>
        <end position="221"/>
    </location>
</feature>
<dbReference type="Pfam" id="PF09428">
    <property type="entry name" value="DUF2011"/>
    <property type="match status" value="1"/>
</dbReference>
<feature type="compositionally biased region" description="Basic and acidic residues" evidence="1">
    <location>
        <begin position="1"/>
        <end position="15"/>
    </location>
</feature>
<feature type="region of interest" description="Disordered" evidence="1">
    <location>
        <begin position="179"/>
        <end position="276"/>
    </location>
</feature>
<name>A0A9P8MZ02_9HYPO</name>
<feature type="region of interest" description="Disordered" evidence="1">
    <location>
        <begin position="47"/>
        <end position="90"/>
    </location>
</feature>
<evidence type="ECO:0000256" key="1">
    <source>
        <dbReference type="SAM" id="MobiDB-lite"/>
    </source>
</evidence>
<feature type="region of interest" description="Disordered" evidence="1">
    <location>
        <begin position="1"/>
        <end position="34"/>
    </location>
</feature>
<evidence type="ECO:0000313" key="2">
    <source>
        <dbReference type="EMBL" id="KAH0965018.1"/>
    </source>
</evidence>
<organism evidence="2 3">
    <name type="scientific">Hirsutella rhossiliensis</name>
    <dbReference type="NCBI Taxonomy" id="111463"/>
    <lineage>
        <taxon>Eukaryota</taxon>
        <taxon>Fungi</taxon>
        <taxon>Dikarya</taxon>
        <taxon>Ascomycota</taxon>
        <taxon>Pezizomycotina</taxon>
        <taxon>Sordariomycetes</taxon>
        <taxon>Hypocreomycetidae</taxon>
        <taxon>Hypocreales</taxon>
        <taxon>Ophiocordycipitaceae</taxon>
        <taxon>Hirsutella</taxon>
    </lineage>
</organism>
<proteinExistence type="predicted"/>
<dbReference type="EMBL" id="JAIZPD010000003">
    <property type="protein sequence ID" value="KAH0965018.1"/>
    <property type="molecule type" value="Genomic_DNA"/>
</dbReference>
<dbReference type="RefSeq" id="XP_044722531.1">
    <property type="nucleotide sequence ID" value="XM_044861505.1"/>
</dbReference>
<feature type="compositionally biased region" description="Basic and acidic residues" evidence="1">
    <location>
        <begin position="222"/>
        <end position="237"/>
    </location>
</feature>
<accession>A0A9P8MZ02</accession>
<evidence type="ECO:0000313" key="3">
    <source>
        <dbReference type="Proteomes" id="UP000824596"/>
    </source>
</evidence>
<reference evidence="2" key="1">
    <citation type="submission" date="2021-09" db="EMBL/GenBank/DDBJ databases">
        <title>A high-quality genome of the endoparasitic fungus Hirsutella rhossiliensis with a comparison of Hirsutella genomes reveals transposable elements contributing to genome size variation.</title>
        <authorList>
            <person name="Lin R."/>
            <person name="Jiao Y."/>
            <person name="Sun X."/>
            <person name="Ling J."/>
            <person name="Xie B."/>
            <person name="Cheng X."/>
        </authorList>
    </citation>
    <scope>NUCLEOTIDE SEQUENCE</scope>
    <source>
        <strain evidence="2">HR02</strain>
    </source>
</reference>
<dbReference type="Proteomes" id="UP000824596">
    <property type="component" value="Unassembled WGS sequence"/>
</dbReference>
<sequence>MFDLPDAKRVRREDINESLGSGWLNSSDDEGIDGELHAQIGEALGLNLGILSPPSPSPKEIRAKNEAFNSRPSGDAQARGETVAEESQDEDLGEFEFRLFSTAGSKARVVLQSENEAQGEGSIVARRPSSYYLVPRLPTELRRQYKFAALSGEDVLARSQQRSWGLELPWKVTHITAAATASSPNAKSTSATGAVAESSESAGRKRPGKKTRIALRKRDRARKLTEEKQMDKEEHLKDKKKRLNRAKKLRRRAKDKEKKASADGGGAEGSESDDSE</sequence>
<feature type="compositionally biased region" description="Basic residues" evidence="1">
    <location>
        <begin position="238"/>
        <end position="253"/>
    </location>
</feature>
<dbReference type="GeneID" id="68352163"/>
<keyword evidence="3" id="KW-1185">Reference proteome</keyword>
<feature type="compositionally biased region" description="Polar residues" evidence="1">
    <location>
        <begin position="179"/>
        <end position="192"/>
    </location>
</feature>
<protein>
    <submittedName>
        <fullName evidence="2">Uncharacterized protein</fullName>
    </submittedName>
</protein>
<dbReference type="OrthoDB" id="5425061at2759"/>
<comment type="caution">
    <text evidence="2">The sequence shown here is derived from an EMBL/GenBank/DDBJ whole genome shotgun (WGS) entry which is preliminary data.</text>
</comment>
<gene>
    <name evidence="2" type="ORF">HRG_03034</name>
</gene>
<dbReference type="AlphaFoldDB" id="A0A9P8MZ02"/>
<dbReference type="InterPro" id="IPR018555">
    <property type="entry name" value="C630.06c-like"/>
</dbReference>